<keyword evidence="1" id="KW-1133">Transmembrane helix</keyword>
<organism evidence="2 3">
    <name type="scientific">Paenibacillus contaminans</name>
    <dbReference type="NCBI Taxonomy" id="450362"/>
    <lineage>
        <taxon>Bacteria</taxon>
        <taxon>Bacillati</taxon>
        <taxon>Bacillota</taxon>
        <taxon>Bacilli</taxon>
        <taxon>Bacillales</taxon>
        <taxon>Paenibacillaceae</taxon>
        <taxon>Paenibacillus</taxon>
    </lineage>
</organism>
<keyword evidence="3" id="KW-1185">Reference proteome</keyword>
<dbReference type="OrthoDB" id="2112914at2"/>
<dbReference type="EMBL" id="QMFB01000023">
    <property type="protein sequence ID" value="RAV15544.1"/>
    <property type="molecule type" value="Genomic_DNA"/>
</dbReference>
<evidence type="ECO:0008006" key="4">
    <source>
        <dbReference type="Google" id="ProtNLM"/>
    </source>
</evidence>
<comment type="caution">
    <text evidence="2">The sequence shown here is derived from an EMBL/GenBank/DDBJ whole genome shotgun (WGS) entry which is preliminary data.</text>
</comment>
<dbReference type="Proteomes" id="UP000250369">
    <property type="component" value="Unassembled WGS sequence"/>
</dbReference>
<feature type="transmembrane region" description="Helical" evidence="1">
    <location>
        <begin position="6"/>
        <end position="29"/>
    </location>
</feature>
<evidence type="ECO:0000313" key="3">
    <source>
        <dbReference type="Proteomes" id="UP000250369"/>
    </source>
</evidence>
<dbReference type="Gene3D" id="1.25.10.10">
    <property type="entry name" value="Leucine-rich Repeat Variant"/>
    <property type="match status" value="1"/>
</dbReference>
<dbReference type="SUPFAM" id="SSF48371">
    <property type="entry name" value="ARM repeat"/>
    <property type="match status" value="1"/>
</dbReference>
<dbReference type="RefSeq" id="WP_113034663.1">
    <property type="nucleotide sequence ID" value="NZ_QMFB01000023.1"/>
</dbReference>
<protein>
    <recommendedName>
        <fullName evidence="4">HEAT repeat domain-containing protein</fullName>
    </recommendedName>
</protein>
<proteinExistence type="predicted"/>
<evidence type="ECO:0000313" key="2">
    <source>
        <dbReference type="EMBL" id="RAV15544.1"/>
    </source>
</evidence>
<dbReference type="Pfam" id="PF13646">
    <property type="entry name" value="HEAT_2"/>
    <property type="match status" value="1"/>
</dbReference>
<sequence length="355" mass="41148">MLSFDIQFVLTLLAIMLAILLLLLGYLIIRKVKEIRSERRVAGLIRMYEPAVRKYLQGGEASKLLSGTKSRAVSKRAIELLLAEMTELLDGDTVRERVRAFAEEVLADDYRNRLRHRRWSIRMNALRRIEEFRMLALRGELERLLYEETRTLTNAEKFELCKILCMFEDERLLSFMAANKLGFSDFQKRSLLSHMNGNMFDGVEKDFAEIPAEWQYAVVDVIGIQRLEAHIPFLRKLLEDGREELRIRSLKSLSRMSLLGYDEAFVRHASSPSWQERMMAAKLFGSSRSRFYLAALQPMLSDTSWWVRSQAAESMLGIPGGRQLLEESARHSDDAFARDIAAEWLEKEEFHESLG</sequence>
<keyword evidence="1" id="KW-0472">Membrane</keyword>
<accession>A0A329M6H4</accession>
<dbReference type="InterPro" id="IPR011989">
    <property type="entry name" value="ARM-like"/>
</dbReference>
<keyword evidence="1" id="KW-0812">Transmembrane</keyword>
<gene>
    <name evidence="2" type="ORF">DQG23_29625</name>
</gene>
<dbReference type="InterPro" id="IPR016024">
    <property type="entry name" value="ARM-type_fold"/>
</dbReference>
<dbReference type="AlphaFoldDB" id="A0A329M6H4"/>
<reference evidence="2 3" key="1">
    <citation type="journal article" date="2009" name="Int. J. Syst. Evol. Microbiol.">
        <title>Paenibacillus contaminans sp. nov., isolated from a contaminated laboratory plate.</title>
        <authorList>
            <person name="Chou J.H."/>
            <person name="Lee J.H."/>
            <person name="Lin M.C."/>
            <person name="Chang P.S."/>
            <person name="Arun A.B."/>
            <person name="Young C.C."/>
            <person name="Chen W.M."/>
        </authorList>
    </citation>
    <scope>NUCLEOTIDE SEQUENCE [LARGE SCALE GENOMIC DNA]</scope>
    <source>
        <strain evidence="2 3">CKOBP-6</strain>
    </source>
</reference>
<name>A0A329M6H4_9BACL</name>
<evidence type="ECO:0000256" key="1">
    <source>
        <dbReference type="SAM" id="Phobius"/>
    </source>
</evidence>